<dbReference type="GO" id="GO:0005524">
    <property type="term" value="F:ATP binding"/>
    <property type="evidence" value="ECO:0007669"/>
    <property type="project" value="UniProtKB-KW"/>
</dbReference>
<protein>
    <submittedName>
        <fullName evidence="2">ATP-binding protein</fullName>
    </submittedName>
</protein>
<dbReference type="InterPro" id="IPR027417">
    <property type="entry name" value="P-loop_NTPase"/>
</dbReference>
<dbReference type="PANTHER" id="PTHR30050">
    <property type="entry name" value="CHROMOSOMAL REPLICATION INITIATOR PROTEIN DNAA"/>
    <property type="match status" value="1"/>
</dbReference>
<feature type="domain" description="IstB-like ATP-binding" evidence="1">
    <location>
        <begin position="67"/>
        <end position="171"/>
    </location>
</feature>
<keyword evidence="2" id="KW-0067">ATP-binding</keyword>
<dbReference type="Pfam" id="PF01695">
    <property type="entry name" value="IstB_IS21"/>
    <property type="match status" value="1"/>
</dbReference>
<dbReference type="GO" id="GO:0006260">
    <property type="term" value="P:DNA replication"/>
    <property type="evidence" value="ECO:0007669"/>
    <property type="project" value="TreeGrafter"/>
</dbReference>
<organism evidence="2 3">
    <name type="scientific">Diplocloster agilis</name>
    <dbReference type="NCBI Taxonomy" id="2850323"/>
    <lineage>
        <taxon>Bacteria</taxon>
        <taxon>Bacillati</taxon>
        <taxon>Bacillota</taxon>
        <taxon>Clostridia</taxon>
        <taxon>Lachnospirales</taxon>
        <taxon>Lachnospiraceae</taxon>
        <taxon>Diplocloster</taxon>
    </lineage>
</organism>
<evidence type="ECO:0000259" key="1">
    <source>
        <dbReference type="Pfam" id="PF01695"/>
    </source>
</evidence>
<dbReference type="EMBL" id="JAHQCW010000056">
    <property type="protein sequence ID" value="MBU9739348.1"/>
    <property type="molecule type" value="Genomic_DNA"/>
</dbReference>
<sequence length="213" mass="24697">MDRRLRFAALPEAFREMDLKTFRTDIYQIPESRDKIKGACQVIKTYLDNFSQMQGRGIGLYMWSNAKGSGKTRMAASIANYLMREKGVQVKFSTSLNIIQEIKNTWDDKEKKSESRLLDALSTAEVLIIDDFGMEQLTAWINSKFFQVLNERYINNRVTILTSNIPFENLEYDDRITDRIGEKMLKIAFPEESIRKIISKNNNAQMLGMLAKQ</sequence>
<evidence type="ECO:0000313" key="3">
    <source>
        <dbReference type="Proteomes" id="UP000712157"/>
    </source>
</evidence>
<evidence type="ECO:0000313" key="2">
    <source>
        <dbReference type="EMBL" id="MBU9739348.1"/>
    </source>
</evidence>
<reference evidence="2" key="1">
    <citation type="submission" date="2021-06" db="EMBL/GenBank/DDBJ databases">
        <title>Description of novel taxa of the family Lachnospiraceae.</title>
        <authorList>
            <person name="Chaplin A.V."/>
            <person name="Sokolova S.R."/>
            <person name="Pikina A.P."/>
            <person name="Korzhanova M."/>
            <person name="Belova V."/>
            <person name="Korostin D."/>
            <person name="Efimov B.A."/>
        </authorList>
    </citation>
    <scope>NUCLEOTIDE SEQUENCE</scope>
    <source>
        <strain evidence="2">ASD5720</strain>
    </source>
</reference>
<dbReference type="AlphaFoldDB" id="A0A949K8T6"/>
<dbReference type="SUPFAM" id="SSF52540">
    <property type="entry name" value="P-loop containing nucleoside triphosphate hydrolases"/>
    <property type="match status" value="1"/>
</dbReference>
<dbReference type="Proteomes" id="UP000712157">
    <property type="component" value="Unassembled WGS sequence"/>
</dbReference>
<keyword evidence="2" id="KW-0547">Nucleotide-binding</keyword>
<dbReference type="PANTHER" id="PTHR30050:SF4">
    <property type="entry name" value="ATP-BINDING PROTEIN RV3427C IN INSERTION SEQUENCE-RELATED"/>
    <property type="match status" value="1"/>
</dbReference>
<dbReference type="InterPro" id="IPR002611">
    <property type="entry name" value="IstB_ATP-bd"/>
</dbReference>
<name>A0A949K8T6_9FIRM</name>
<comment type="caution">
    <text evidence="2">The sequence shown here is derived from an EMBL/GenBank/DDBJ whole genome shotgun (WGS) entry which is preliminary data.</text>
</comment>
<keyword evidence="3" id="KW-1185">Reference proteome</keyword>
<gene>
    <name evidence="2" type="ORF">KTH89_22705</name>
</gene>
<dbReference type="Gene3D" id="3.40.50.300">
    <property type="entry name" value="P-loop containing nucleotide triphosphate hydrolases"/>
    <property type="match status" value="1"/>
</dbReference>
<proteinExistence type="predicted"/>
<accession>A0A949K8T6</accession>